<proteinExistence type="predicted"/>
<keyword evidence="3" id="KW-1185">Reference proteome</keyword>
<dbReference type="Proteomes" id="UP001165060">
    <property type="component" value="Unassembled WGS sequence"/>
</dbReference>
<sequence>MMKLILESKDAGEVKWSYLWLPRLVAALFWLAARGAVACAGAGPWDVVLLHARCVGGALAVSVALYWKVRLWDMRRAAAAAAKGKVA</sequence>
<comment type="caution">
    <text evidence="2">The sequence shown here is derived from an EMBL/GenBank/DDBJ whole genome shotgun (WGS) entry which is preliminary data.</text>
</comment>
<gene>
    <name evidence="2" type="ORF">TeGR_g976</name>
</gene>
<evidence type="ECO:0000313" key="3">
    <source>
        <dbReference type="Proteomes" id="UP001165060"/>
    </source>
</evidence>
<accession>A0ABQ6MGP7</accession>
<dbReference type="EMBL" id="BRYB01000230">
    <property type="protein sequence ID" value="GMI25765.1"/>
    <property type="molecule type" value="Genomic_DNA"/>
</dbReference>
<reference evidence="2 3" key="1">
    <citation type="journal article" date="2023" name="Commun. Biol.">
        <title>Genome analysis of Parmales, the sister group of diatoms, reveals the evolutionary specialization of diatoms from phago-mixotrophs to photoautotrophs.</title>
        <authorList>
            <person name="Ban H."/>
            <person name="Sato S."/>
            <person name="Yoshikawa S."/>
            <person name="Yamada K."/>
            <person name="Nakamura Y."/>
            <person name="Ichinomiya M."/>
            <person name="Sato N."/>
            <person name="Blanc-Mathieu R."/>
            <person name="Endo H."/>
            <person name="Kuwata A."/>
            <person name="Ogata H."/>
        </authorList>
    </citation>
    <scope>NUCLEOTIDE SEQUENCE [LARGE SCALE GENOMIC DNA]</scope>
</reference>
<name>A0ABQ6MGP7_9STRA</name>
<keyword evidence="1" id="KW-0472">Membrane</keyword>
<organism evidence="2 3">
    <name type="scientific">Tetraparma gracilis</name>
    <dbReference type="NCBI Taxonomy" id="2962635"/>
    <lineage>
        <taxon>Eukaryota</taxon>
        <taxon>Sar</taxon>
        <taxon>Stramenopiles</taxon>
        <taxon>Ochrophyta</taxon>
        <taxon>Bolidophyceae</taxon>
        <taxon>Parmales</taxon>
        <taxon>Triparmaceae</taxon>
        <taxon>Tetraparma</taxon>
    </lineage>
</organism>
<evidence type="ECO:0000313" key="2">
    <source>
        <dbReference type="EMBL" id="GMI25765.1"/>
    </source>
</evidence>
<protein>
    <submittedName>
        <fullName evidence="2">Uncharacterized protein</fullName>
    </submittedName>
</protein>
<feature type="transmembrane region" description="Helical" evidence="1">
    <location>
        <begin position="48"/>
        <end position="67"/>
    </location>
</feature>
<keyword evidence="1" id="KW-1133">Transmembrane helix</keyword>
<keyword evidence="1" id="KW-0812">Transmembrane</keyword>
<evidence type="ECO:0000256" key="1">
    <source>
        <dbReference type="SAM" id="Phobius"/>
    </source>
</evidence>